<dbReference type="Proteomes" id="UP000824120">
    <property type="component" value="Unassembled WGS sequence"/>
</dbReference>
<evidence type="ECO:0000259" key="7">
    <source>
        <dbReference type="Pfam" id="PF02721"/>
    </source>
</evidence>
<dbReference type="OrthoDB" id="1931061at2759"/>
<dbReference type="InterPro" id="IPR012340">
    <property type="entry name" value="NA-bd_OB-fold"/>
</dbReference>
<evidence type="ECO:0000256" key="6">
    <source>
        <dbReference type="SAM" id="MobiDB-lite"/>
    </source>
</evidence>
<keyword evidence="4" id="KW-0862">Zinc</keyword>
<gene>
    <name evidence="9" type="ORF">H5410_064237</name>
</gene>
<dbReference type="Pfam" id="PF02721">
    <property type="entry name" value="DUF223"/>
    <property type="match status" value="1"/>
</dbReference>
<dbReference type="InterPro" id="IPR003871">
    <property type="entry name" value="RFA1B/D_OB_1st"/>
</dbReference>
<dbReference type="CDD" id="cd04480">
    <property type="entry name" value="RPA1_DBD_A_like"/>
    <property type="match status" value="1"/>
</dbReference>
<evidence type="ECO:0000259" key="8">
    <source>
        <dbReference type="Pfam" id="PF08646"/>
    </source>
</evidence>
<evidence type="ECO:0000256" key="2">
    <source>
        <dbReference type="ARBA" id="ARBA00022723"/>
    </source>
</evidence>
<feature type="region of interest" description="Disordered" evidence="6">
    <location>
        <begin position="832"/>
        <end position="851"/>
    </location>
</feature>
<dbReference type="EMBL" id="JACXVP010000053">
    <property type="protein sequence ID" value="KAG5568743.1"/>
    <property type="molecule type" value="Genomic_DNA"/>
</dbReference>
<feature type="domain" description="Replication protein A 70 kDa DNA-binding subunit B/D first OB fold" evidence="7">
    <location>
        <begin position="407"/>
        <end position="504"/>
    </location>
</feature>
<dbReference type="Pfam" id="PF08646">
    <property type="entry name" value="Rep_fac-A_C"/>
    <property type="match status" value="1"/>
</dbReference>
<dbReference type="PANTHER" id="PTHR47165">
    <property type="entry name" value="OS03G0429900 PROTEIN"/>
    <property type="match status" value="1"/>
</dbReference>
<dbReference type="CDD" id="cd04481">
    <property type="entry name" value="RPA1_DBD_B_like"/>
    <property type="match status" value="1"/>
</dbReference>
<feature type="compositionally biased region" description="Polar residues" evidence="6">
    <location>
        <begin position="835"/>
        <end position="850"/>
    </location>
</feature>
<dbReference type="InterPro" id="IPR047192">
    <property type="entry name" value="Euk_RPA1_DBD_C"/>
</dbReference>
<evidence type="ECO:0000256" key="3">
    <source>
        <dbReference type="ARBA" id="ARBA00022771"/>
    </source>
</evidence>
<protein>
    <recommendedName>
        <fullName evidence="11">ATP-dependent DNA helicase</fullName>
    </recommendedName>
</protein>
<reference evidence="9" key="1">
    <citation type="submission" date="2020-09" db="EMBL/GenBank/DDBJ databases">
        <title>De no assembly of potato wild relative species, Solanum commersonii.</title>
        <authorList>
            <person name="Cho K."/>
        </authorList>
    </citation>
    <scope>NUCLEOTIDE SEQUENCE</scope>
    <source>
        <strain evidence="9">LZ3.2</strain>
        <tissue evidence="9">Leaf</tissue>
    </source>
</reference>
<accession>A0A9J5W071</accession>
<dbReference type="SUPFAM" id="SSF50249">
    <property type="entry name" value="Nucleic acid-binding proteins"/>
    <property type="match status" value="3"/>
</dbReference>
<sequence>MARDRYKEHPECEFCLRLLSNRTTDGRQYNIPTTSEVAGLIVGDLTEENFQRDIIVEHRKNGLQRITDLHPSFMSMTYPLIHPYGEDGYRLGINLADVINKTYKRQKLSMRDFYCFRIQQRLNEAEIPNMEVDPDGYNAVKNYMMHGPCGDLNPGCPCKRWTRRKKGKSIGRIYFAHPASGERFYIRMLLNFVKGSTSFESIRTINGVRYDTYKEACYALGLLEDDKEWNDCLAEAACWASGNELRNLFVTILIHCQVSDSSKLWKSNYEILSEDITSLQRKRFQLEDLQLTEKQLESYTLFEIETILVKMGKSLKDIHGMPLPDSTLMNDTGNRLINEELEYDKVPTDICIMPSTDPIGSIVEAVYPSLLQMYNDPTYLQERAILTPKNEMVHELNDTIMQMIPDLVTGRDDFTIRVRLCRMWDAINPKKNGELISKDMIFIDEKGNLMHGIIRKTQVNRFKDISSEGSVFIIKNFKVVESIGGYRPVQNSLKIIFFASTAIKNLSEDIVEIPINGFEFINPDVIDSRVNNSTVLSDVVGCLYGIGDIESVGSKWKKRDIHILTDYSAKAKITLWEELGEKFSPYLYNNDAGPYIVIVTSATVKEFRGEVSFSTTYASKIYVNLDIDYIRSLAPKFSTMSTELQVIESSNVNSLPIEEEMFLNRMDIKELLEAEWSTGLQEYIVTVKCKIKEIDNYFGWYYISCNVCSKKIEPTNSIYRCNNCNKDCKFPLVRYKIHLKVTDRTGDTTFTIFNAVAEKLIDTSAHKLFNKLTTANNDVPVQVQSLCGKEFVFKLRLNHYNLKEGLENFTISKLWIPDDNLEVQYKLRKEEKGKNLSNNETTPKDQGTNRLTKEMISEDEIHVTNGTKSRKRRNLIIDDEELSIADTNKVKK</sequence>
<organism evidence="9 10">
    <name type="scientific">Solanum commersonii</name>
    <name type="common">Commerson's wild potato</name>
    <name type="synonym">Commerson's nightshade</name>
    <dbReference type="NCBI Taxonomy" id="4109"/>
    <lineage>
        <taxon>Eukaryota</taxon>
        <taxon>Viridiplantae</taxon>
        <taxon>Streptophyta</taxon>
        <taxon>Embryophyta</taxon>
        <taxon>Tracheophyta</taxon>
        <taxon>Spermatophyta</taxon>
        <taxon>Magnoliopsida</taxon>
        <taxon>eudicotyledons</taxon>
        <taxon>Gunneridae</taxon>
        <taxon>Pentapetalae</taxon>
        <taxon>asterids</taxon>
        <taxon>lamiids</taxon>
        <taxon>Solanales</taxon>
        <taxon>Solanaceae</taxon>
        <taxon>Solanoideae</taxon>
        <taxon>Solaneae</taxon>
        <taxon>Solanum</taxon>
    </lineage>
</organism>
<dbReference type="CDD" id="cd04476">
    <property type="entry name" value="RPA1_DBD_C"/>
    <property type="match status" value="1"/>
</dbReference>
<evidence type="ECO:0000256" key="4">
    <source>
        <dbReference type="ARBA" id="ARBA00022833"/>
    </source>
</evidence>
<keyword evidence="5" id="KW-0238">DNA-binding</keyword>
<comment type="similarity">
    <text evidence="1">Belongs to the replication factor A protein 1 family.</text>
</comment>
<evidence type="ECO:0000313" key="9">
    <source>
        <dbReference type="EMBL" id="KAG5568743.1"/>
    </source>
</evidence>
<evidence type="ECO:0000313" key="10">
    <source>
        <dbReference type="Proteomes" id="UP000824120"/>
    </source>
</evidence>
<keyword evidence="3" id="KW-0863">Zinc-finger</keyword>
<keyword evidence="10" id="KW-1185">Reference proteome</keyword>
<keyword evidence="2" id="KW-0479">Metal-binding</keyword>
<dbReference type="GO" id="GO:0003677">
    <property type="term" value="F:DNA binding"/>
    <property type="evidence" value="ECO:0007669"/>
    <property type="project" value="UniProtKB-KW"/>
</dbReference>
<evidence type="ECO:0000256" key="5">
    <source>
        <dbReference type="ARBA" id="ARBA00023125"/>
    </source>
</evidence>
<comment type="caution">
    <text evidence="9">The sequence shown here is derived from an EMBL/GenBank/DDBJ whole genome shotgun (WGS) entry which is preliminary data.</text>
</comment>
<dbReference type="GO" id="GO:0008270">
    <property type="term" value="F:zinc ion binding"/>
    <property type="evidence" value="ECO:0007669"/>
    <property type="project" value="UniProtKB-KW"/>
</dbReference>
<dbReference type="AlphaFoldDB" id="A0A9J5W071"/>
<name>A0A9J5W071_SOLCO</name>
<dbReference type="InterPro" id="IPR013955">
    <property type="entry name" value="Rep_factor-A_C"/>
</dbReference>
<dbReference type="Gene3D" id="2.40.50.140">
    <property type="entry name" value="Nucleic acid-binding proteins"/>
    <property type="match status" value="3"/>
</dbReference>
<evidence type="ECO:0000256" key="1">
    <source>
        <dbReference type="ARBA" id="ARBA00005690"/>
    </source>
</evidence>
<evidence type="ECO:0008006" key="11">
    <source>
        <dbReference type="Google" id="ProtNLM"/>
    </source>
</evidence>
<feature type="domain" description="Replication factor A C-terminal" evidence="8">
    <location>
        <begin position="685"/>
        <end position="799"/>
    </location>
</feature>
<dbReference type="PANTHER" id="PTHR47165:SF4">
    <property type="entry name" value="OS03G0429900 PROTEIN"/>
    <property type="match status" value="1"/>
</dbReference>
<proteinExistence type="inferred from homology"/>